<comment type="subcellular location">
    <subcellularLocation>
        <location evidence="1">Cell membrane</location>
        <topology evidence="1">Multi-pass membrane protein</topology>
    </subcellularLocation>
</comment>
<dbReference type="InterPro" id="IPR050833">
    <property type="entry name" value="Poly_Biosynth_Transport"/>
</dbReference>
<evidence type="ECO:0000256" key="6">
    <source>
        <dbReference type="SAM" id="Phobius"/>
    </source>
</evidence>
<organism evidence="7 8">
    <name type="scientific">Sporolactobacillus shoreicorticis</name>
    <dbReference type="NCBI Taxonomy" id="1923877"/>
    <lineage>
        <taxon>Bacteria</taxon>
        <taxon>Bacillati</taxon>
        <taxon>Bacillota</taxon>
        <taxon>Bacilli</taxon>
        <taxon>Bacillales</taxon>
        <taxon>Sporolactobacillaceae</taxon>
        <taxon>Sporolactobacillus</taxon>
    </lineage>
</organism>
<dbReference type="Pfam" id="PF01943">
    <property type="entry name" value="Polysacc_synt"/>
    <property type="match status" value="1"/>
</dbReference>
<feature type="transmembrane region" description="Helical" evidence="6">
    <location>
        <begin position="139"/>
        <end position="163"/>
    </location>
</feature>
<feature type="transmembrane region" description="Helical" evidence="6">
    <location>
        <begin position="111"/>
        <end position="132"/>
    </location>
</feature>
<feature type="transmembrane region" description="Helical" evidence="6">
    <location>
        <begin position="208"/>
        <end position="225"/>
    </location>
</feature>
<feature type="transmembrane region" description="Helical" evidence="6">
    <location>
        <begin position="409"/>
        <end position="428"/>
    </location>
</feature>
<evidence type="ECO:0000313" key="7">
    <source>
        <dbReference type="EMBL" id="MFD2694135.1"/>
    </source>
</evidence>
<feature type="transmembrane region" description="Helical" evidence="6">
    <location>
        <begin position="79"/>
        <end position="99"/>
    </location>
</feature>
<evidence type="ECO:0000313" key="8">
    <source>
        <dbReference type="Proteomes" id="UP001597399"/>
    </source>
</evidence>
<dbReference type="Proteomes" id="UP001597399">
    <property type="component" value="Unassembled WGS sequence"/>
</dbReference>
<feature type="transmembrane region" description="Helical" evidence="6">
    <location>
        <begin position="169"/>
        <end position="188"/>
    </location>
</feature>
<feature type="transmembrane region" description="Helical" evidence="6">
    <location>
        <begin position="46"/>
        <end position="67"/>
    </location>
</feature>
<dbReference type="PANTHER" id="PTHR30250:SF11">
    <property type="entry name" value="O-ANTIGEN TRANSPORTER-RELATED"/>
    <property type="match status" value="1"/>
</dbReference>
<gene>
    <name evidence="7" type="ORF">ACFSUE_10925</name>
</gene>
<evidence type="ECO:0000256" key="1">
    <source>
        <dbReference type="ARBA" id="ARBA00004651"/>
    </source>
</evidence>
<feature type="transmembrane region" description="Helical" evidence="6">
    <location>
        <begin position="434"/>
        <end position="456"/>
    </location>
</feature>
<sequence>MNKYKKLAANSIIFAIGNLGSKLISLLLIPLYTYYLSTAQYGTVDLITTTLGLLLPVFTLSIYDAVLRFVMDRGYDKSIILNNALILTLLGFLVALLFYPLFKILFPFSNYMLLFYLYLLTECINSSFLQFVRATGKVALFAANGMISAVVVLLGNLIFMVFLHLGIEGYLLSLISADLISCLIVLFAGDIISNLSYKKISRPRLKEMLLYSMPLIPNALMWWVMGVSDRYLVAYFVGISANGLYAVANKIPNLLSMVNTIFFQAWQMSAIEEADAADKSKFYTDIFNFLSTLMLLVTSILLVFLKPILQFCVSAQYYTAWKYVPFLLFGVIFSSFSGFLGTNYIAAKKTFGVFRTSIIGAVVNLSGNLILIPLIGVNGASLATMFSFMVMWLLRIVETRQFVVIKINSPLLLLSFAMICLQTGILYWQIPLEYLWQVVLFIGLLVINKGELIPIYNKVIIRLIKKVLPSR</sequence>
<feature type="transmembrane region" description="Helical" evidence="6">
    <location>
        <begin position="380"/>
        <end position="397"/>
    </location>
</feature>
<keyword evidence="8" id="KW-1185">Reference proteome</keyword>
<feature type="transmembrane region" description="Helical" evidence="6">
    <location>
        <begin position="325"/>
        <end position="346"/>
    </location>
</feature>
<dbReference type="PANTHER" id="PTHR30250">
    <property type="entry name" value="PST FAMILY PREDICTED COLANIC ACID TRANSPORTER"/>
    <property type="match status" value="1"/>
</dbReference>
<keyword evidence="3 6" id="KW-0812">Transmembrane</keyword>
<reference evidence="8" key="1">
    <citation type="journal article" date="2019" name="Int. J. Syst. Evol. Microbiol.">
        <title>The Global Catalogue of Microorganisms (GCM) 10K type strain sequencing project: providing services to taxonomists for standard genome sequencing and annotation.</title>
        <authorList>
            <consortium name="The Broad Institute Genomics Platform"/>
            <consortium name="The Broad Institute Genome Sequencing Center for Infectious Disease"/>
            <person name="Wu L."/>
            <person name="Ma J."/>
        </authorList>
    </citation>
    <scope>NUCLEOTIDE SEQUENCE [LARGE SCALE GENOMIC DNA]</scope>
    <source>
        <strain evidence="8">TISTR 2466</strain>
    </source>
</reference>
<keyword evidence="4 6" id="KW-1133">Transmembrane helix</keyword>
<dbReference type="RefSeq" id="WP_253057693.1">
    <property type="nucleotide sequence ID" value="NZ_JAMXWM010000001.1"/>
</dbReference>
<feature type="transmembrane region" description="Helical" evidence="6">
    <location>
        <begin position="286"/>
        <end position="305"/>
    </location>
</feature>
<keyword evidence="2" id="KW-1003">Cell membrane</keyword>
<comment type="caution">
    <text evidence="7">The sequence shown here is derived from an EMBL/GenBank/DDBJ whole genome shotgun (WGS) entry which is preliminary data.</text>
</comment>
<protein>
    <submittedName>
        <fullName evidence="7">Lipopolysaccharide biosynthesis protein</fullName>
    </submittedName>
</protein>
<accession>A0ABW5S2W4</accession>
<evidence type="ECO:0000256" key="5">
    <source>
        <dbReference type="ARBA" id="ARBA00023136"/>
    </source>
</evidence>
<evidence type="ECO:0000256" key="4">
    <source>
        <dbReference type="ARBA" id="ARBA00022989"/>
    </source>
</evidence>
<feature type="transmembrane region" description="Helical" evidence="6">
    <location>
        <begin position="12"/>
        <end position="34"/>
    </location>
</feature>
<evidence type="ECO:0000256" key="3">
    <source>
        <dbReference type="ARBA" id="ARBA00022692"/>
    </source>
</evidence>
<proteinExistence type="predicted"/>
<evidence type="ECO:0000256" key="2">
    <source>
        <dbReference type="ARBA" id="ARBA00022475"/>
    </source>
</evidence>
<dbReference type="EMBL" id="JBHUMQ010000026">
    <property type="protein sequence ID" value="MFD2694135.1"/>
    <property type="molecule type" value="Genomic_DNA"/>
</dbReference>
<feature type="transmembrane region" description="Helical" evidence="6">
    <location>
        <begin position="353"/>
        <end position="374"/>
    </location>
</feature>
<name>A0ABW5S2W4_9BACL</name>
<feature type="transmembrane region" description="Helical" evidence="6">
    <location>
        <begin position="231"/>
        <end position="248"/>
    </location>
</feature>
<dbReference type="InterPro" id="IPR002797">
    <property type="entry name" value="Polysacc_synth"/>
</dbReference>
<keyword evidence="5 6" id="KW-0472">Membrane</keyword>